<reference evidence="7" key="1">
    <citation type="journal article" date="2014" name="Int. J. Syst. Evol. Microbiol.">
        <title>Complete genome sequence of Corynebacterium casei LMG S-19264T (=DSM 44701T), isolated from a smear-ripened cheese.</title>
        <authorList>
            <consortium name="US DOE Joint Genome Institute (JGI-PGF)"/>
            <person name="Walter F."/>
            <person name="Albersmeier A."/>
            <person name="Kalinowski J."/>
            <person name="Ruckert C."/>
        </authorList>
    </citation>
    <scope>NUCLEOTIDE SEQUENCE</scope>
    <source>
        <strain evidence="7">VKM Ac-1069</strain>
    </source>
</reference>
<keyword evidence="8" id="KW-1185">Reference proteome</keyword>
<evidence type="ECO:0000256" key="2">
    <source>
        <dbReference type="ARBA" id="ARBA00007749"/>
    </source>
</evidence>
<dbReference type="PANTHER" id="PTHR42978">
    <property type="entry name" value="QUORUM-QUENCHING LACTONASE YTNP-RELATED-RELATED"/>
    <property type="match status" value="1"/>
</dbReference>
<dbReference type="SMART" id="SM00849">
    <property type="entry name" value="Lactamase_B"/>
    <property type="match status" value="1"/>
</dbReference>
<dbReference type="Gene3D" id="3.60.15.10">
    <property type="entry name" value="Ribonuclease Z/Hydroxyacylglutathione hydrolase-like"/>
    <property type="match status" value="1"/>
</dbReference>
<accession>A0A9W6KYE4</accession>
<dbReference type="Proteomes" id="UP001143463">
    <property type="component" value="Unassembled WGS sequence"/>
</dbReference>
<dbReference type="CDD" id="cd07729">
    <property type="entry name" value="AHL_lactonase_MBL-fold"/>
    <property type="match status" value="1"/>
</dbReference>
<sequence length="257" mass="28614">MTEEFQVFAVRYASRAGRRGQHFLGYDERWDEPHPTAYYVWLAVSPQRAVVVDAGLDPDRGIPLDGLEFHCSPADGVAALGVHPADVDLVVLSHLHYDHTGTVARFPRARRVVQRAEADYWTGPVAERIARERWLVSDDDLREVLGTPDRLHVVEGDRELAPGLSVHLVGGHTAGMQLTRVRTERGWVVLASDSAHFYENLEQDRLFPILHSTPAMYAGFDRARELADSPDLVVPGHDPAVFARFPQVMGVSAVRVA</sequence>
<proteinExistence type="inferred from homology"/>
<evidence type="ECO:0000256" key="1">
    <source>
        <dbReference type="ARBA" id="ARBA00001947"/>
    </source>
</evidence>
<comment type="caution">
    <text evidence="7">The sequence shown here is derived from an EMBL/GenBank/DDBJ whole genome shotgun (WGS) entry which is preliminary data.</text>
</comment>
<protein>
    <submittedName>
        <fullName evidence="7">MBL fold metallo-hydrolase</fullName>
    </submittedName>
</protein>
<keyword evidence="4" id="KW-0378">Hydrolase</keyword>
<evidence type="ECO:0000256" key="4">
    <source>
        <dbReference type="ARBA" id="ARBA00022801"/>
    </source>
</evidence>
<dbReference type="RefSeq" id="WP_037040643.1">
    <property type="nucleotide sequence ID" value="NZ_BAAAUZ010000004.1"/>
</dbReference>
<dbReference type="Pfam" id="PF00753">
    <property type="entry name" value="Lactamase_B"/>
    <property type="match status" value="1"/>
</dbReference>
<comment type="similarity">
    <text evidence="2">Belongs to the metallo-beta-lactamase superfamily.</text>
</comment>
<dbReference type="InterPro" id="IPR036866">
    <property type="entry name" value="RibonucZ/Hydroxyglut_hydro"/>
</dbReference>
<evidence type="ECO:0000256" key="3">
    <source>
        <dbReference type="ARBA" id="ARBA00022723"/>
    </source>
</evidence>
<organism evidence="7 8">
    <name type="scientific">Pseudonocardia halophobica</name>
    <dbReference type="NCBI Taxonomy" id="29401"/>
    <lineage>
        <taxon>Bacteria</taxon>
        <taxon>Bacillati</taxon>
        <taxon>Actinomycetota</taxon>
        <taxon>Actinomycetes</taxon>
        <taxon>Pseudonocardiales</taxon>
        <taxon>Pseudonocardiaceae</taxon>
        <taxon>Pseudonocardia</taxon>
    </lineage>
</organism>
<dbReference type="EMBL" id="BSFQ01000004">
    <property type="protein sequence ID" value="GLL10276.1"/>
    <property type="molecule type" value="Genomic_DNA"/>
</dbReference>
<evidence type="ECO:0000256" key="5">
    <source>
        <dbReference type="ARBA" id="ARBA00022833"/>
    </source>
</evidence>
<dbReference type="AlphaFoldDB" id="A0A9W6KYE4"/>
<evidence type="ECO:0000313" key="7">
    <source>
        <dbReference type="EMBL" id="GLL10276.1"/>
    </source>
</evidence>
<dbReference type="GO" id="GO:0046872">
    <property type="term" value="F:metal ion binding"/>
    <property type="evidence" value="ECO:0007669"/>
    <property type="project" value="UniProtKB-KW"/>
</dbReference>
<evidence type="ECO:0000313" key="8">
    <source>
        <dbReference type="Proteomes" id="UP001143463"/>
    </source>
</evidence>
<evidence type="ECO:0000259" key="6">
    <source>
        <dbReference type="SMART" id="SM00849"/>
    </source>
</evidence>
<keyword evidence="5" id="KW-0862">Zinc</keyword>
<feature type="domain" description="Metallo-beta-lactamase" evidence="6">
    <location>
        <begin position="37"/>
        <end position="237"/>
    </location>
</feature>
<gene>
    <name evidence="7" type="ORF">GCM10017577_14160</name>
</gene>
<comment type="cofactor">
    <cofactor evidence="1">
        <name>Zn(2+)</name>
        <dbReference type="ChEBI" id="CHEBI:29105"/>
    </cofactor>
</comment>
<dbReference type="PANTHER" id="PTHR42978:SF7">
    <property type="entry name" value="METALLO-HYDROLASE RV2300C-RELATED"/>
    <property type="match status" value="1"/>
</dbReference>
<name>A0A9W6KYE4_9PSEU</name>
<dbReference type="InterPro" id="IPR001279">
    <property type="entry name" value="Metallo-B-lactamas"/>
</dbReference>
<dbReference type="GO" id="GO:0016787">
    <property type="term" value="F:hydrolase activity"/>
    <property type="evidence" value="ECO:0007669"/>
    <property type="project" value="UniProtKB-KW"/>
</dbReference>
<reference evidence="7" key="2">
    <citation type="submission" date="2023-01" db="EMBL/GenBank/DDBJ databases">
        <authorList>
            <person name="Sun Q."/>
            <person name="Evtushenko L."/>
        </authorList>
    </citation>
    <scope>NUCLEOTIDE SEQUENCE</scope>
    <source>
        <strain evidence="7">VKM Ac-1069</strain>
    </source>
</reference>
<dbReference type="SUPFAM" id="SSF56281">
    <property type="entry name" value="Metallo-hydrolase/oxidoreductase"/>
    <property type="match status" value="1"/>
</dbReference>
<keyword evidence="3" id="KW-0479">Metal-binding</keyword>
<dbReference type="InterPro" id="IPR051013">
    <property type="entry name" value="MBL_superfamily_lactonases"/>
</dbReference>